<evidence type="ECO:0000256" key="1">
    <source>
        <dbReference type="SAM" id="MobiDB-lite"/>
    </source>
</evidence>
<feature type="transmembrane region" description="Helical" evidence="2">
    <location>
        <begin position="167"/>
        <end position="192"/>
    </location>
</feature>
<gene>
    <name evidence="3" type="ORF">RDB_LOCUS43427</name>
</gene>
<reference evidence="3" key="1">
    <citation type="submission" date="2021-01" db="EMBL/GenBank/DDBJ databases">
        <authorList>
            <person name="Kaushik A."/>
        </authorList>
    </citation>
    <scope>NUCLEOTIDE SEQUENCE</scope>
    <source>
        <strain evidence="3">AG1-1A</strain>
    </source>
</reference>
<dbReference type="AlphaFoldDB" id="A0A8H2X040"/>
<keyword evidence="2" id="KW-1133">Transmembrane helix</keyword>
<name>A0A8H2X040_9AGAM</name>
<evidence type="ECO:0000313" key="3">
    <source>
        <dbReference type="EMBL" id="CAE6409562.1"/>
    </source>
</evidence>
<accession>A0A8H2X040</accession>
<feature type="transmembrane region" description="Helical" evidence="2">
    <location>
        <begin position="12"/>
        <end position="34"/>
    </location>
</feature>
<keyword evidence="2" id="KW-0472">Membrane</keyword>
<feature type="transmembrane region" description="Helical" evidence="2">
    <location>
        <begin position="130"/>
        <end position="155"/>
    </location>
</feature>
<keyword evidence="2" id="KW-0812">Transmembrane</keyword>
<dbReference type="EMBL" id="CAJMWR010000956">
    <property type="protein sequence ID" value="CAE6409562.1"/>
    <property type="molecule type" value="Genomic_DNA"/>
</dbReference>
<dbReference type="PANTHER" id="PTHR40465:SF1">
    <property type="entry name" value="DUF6534 DOMAIN-CONTAINING PROTEIN"/>
    <property type="match status" value="1"/>
</dbReference>
<evidence type="ECO:0000313" key="4">
    <source>
        <dbReference type="Proteomes" id="UP000663840"/>
    </source>
</evidence>
<evidence type="ECO:0008006" key="5">
    <source>
        <dbReference type="Google" id="ProtNLM"/>
    </source>
</evidence>
<feature type="transmembrane region" description="Helical" evidence="2">
    <location>
        <begin position="46"/>
        <end position="67"/>
    </location>
</feature>
<feature type="transmembrane region" description="Helical" evidence="2">
    <location>
        <begin position="204"/>
        <end position="223"/>
    </location>
</feature>
<sequence>MEVSYDGTIGAVYIGIVISTCLYGVTCLQFYTYWNKYTDDSTFRRVYVLALWILDTLKLACASSTGYELLITQFDVIGPAFRGTWGGFLVFGLTAFTTFMVQLTSFFAYRAWYFSKKSGAFWVNPIMMRLMAGLIALSALTQLAFGMATTVLSWQHWTFDNSRQYRWVAVVWLGAAAFCDLLTTYTLSVVLISQKTGFQRVLNYPLPLLPLISTVAIINLALFSSLDNLAQLGLNFILGTLYISTMLTALNSRPSHSPNFAICTLGDGHVVCEPTEGTDTIRFAEQGIPVPMTKLGDPPTHRRVASTDVREAQVPDTHSVISIRSFSELLADFREQTKHAIELSGNNIGRNKDAKDSQEDDDLESIDARSELGN</sequence>
<protein>
    <recommendedName>
        <fullName evidence="5">Transmembrane protein</fullName>
    </recommendedName>
</protein>
<feature type="transmembrane region" description="Helical" evidence="2">
    <location>
        <begin position="87"/>
        <end position="109"/>
    </location>
</feature>
<evidence type="ECO:0000256" key="2">
    <source>
        <dbReference type="SAM" id="Phobius"/>
    </source>
</evidence>
<proteinExistence type="predicted"/>
<feature type="transmembrane region" description="Helical" evidence="2">
    <location>
        <begin position="229"/>
        <end position="250"/>
    </location>
</feature>
<organism evidence="3 4">
    <name type="scientific">Rhizoctonia solani</name>
    <dbReference type="NCBI Taxonomy" id="456999"/>
    <lineage>
        <taxon>Eukaryota</taxon>
        <taxon>Fungi</taxon>
        <taxon>Dikarya</taxon>
        <taxon>Basidiomycota</taxon>
        <taxon>Agaricomycotina</taxon>
        <taxon>Agaricomycetes</taxon>
        <taxon>Cantharellales</taxon>
        <taxon>Ceratobasidiaceae</taxon>
        <taxon>Rhizoctonia</taxon>
    </lineage>
</organism>
<comment type="caution">
    <text evidence="3">The sequence shown here is derived from an EMBL/GenBank/DDBJ whole genome shotgun (WGS) entry which is preliminary data.</text>
</comment>
<dbReference type="PANTHER" id="PTHR40465">
    <property type="entry name" value="CHROMOSOME 1, WHOLE GENOME SHOTGUN SEQUENCE"/>
    <property type="match status" value="1"/>
</dbReference>
<feature type="region of interest" description="Disordered" evidence="1">
    <location>
        <begin position="344"/>
        <end position="374"/>
    </location>
</feature>
<dbReference type="Proteomes" id="UP000663840">
    <property type="component" value="Unassembled WGS sequence"/>
</dbReference>